<feature type="domain" description="Acyl-CoA dehydrogenase C-terminal" evidence="4">
    <location>
        <begin position="239"/>
        <end position="364"/>
    </location>
</feature>
<dbReference type="InterPro" id="IPR037069">
    <property type="entry name" value="AcylCoA_DH/ox_N_sf"/>
</dbReference>
<evidence type="ECO:0000313" key="5">
    <source>
        <dbReference type="EMBL" id="GAA3581408.1"/>
    </source>
</evidence>
<dbReference type="Gene3D" id="2.40.110.10">
    <property type="entry name" value="Butyryl-CoA Dehydrogenase, subunit A, domain 2"/>
    <property type="match status" value="1"/>
</dbReference>
<dbReference type="PANTHER" id="PTHR48083:SF19">
    <property type="entry name" value="FLAVIN-DEPENDENT MONOOXYGENASE, OXYGENASE SUBUNIT HSAA"/>
    <property type="match status" value="1"/>
</dbReference>
<dbReference type="GO" id="GO:0004497">
    <property type="term" value="F:monooxygenase activity"/>
    <property type="evidence" value="ECO:0007669"/>
    <property type="project" value="UniProtKB-KW"/>
</dbReference>
<dbReference type="Gene3D" id="1.10.540.10">
    <property type="entry name" value="Acyl-CoA dehydrogenase/oxidase, N-terminal domain"/>
    <property type="match status" value="1"/>
</dbReference>
<proteinExistence type="inferred from homology"/>
<dbReference type="Pfam" id="PF08028">
    <property type="entry name" value="Acyl-CoA_dh_2"/>
    <property type="match status" value="1"/>
</dbReference>
<gene>
    <name evidence="5" type="ORF">GCM10022222_77630</name>
</gene>
<evidence type="ECO:0000259" key="3">
    <source>
        <dbReference type="Pfam" id="PF02771"/>
    </source>
</evidence>
<dbReference type="EMBL" id="BAAAZN010000025">
    <property type="protein sequence ID" value="GAA3581408.1"/>
    <property type="molecule type" value="Genomic_DNA"/>
</dbReference>
<evidence type="ECO:0000256" key="1">
    <source>
        <dbReference type="ARBA" id="ARBA00023002"/>
    </source>
</evidence>
<comment type="caution">
    <text evidence="5">The sequence shown here is derived from an EMBL/GenBank/DDBJ whole genome shotgun (WGS) entry which is preliminary data.</text>
</comment>
<dbReference type="InterPro" id="IPR013107">
    <property type="entry name" value="Acyl-CoA_DH_C"/>
</dbReference>
<feature type="domain" description="Acyl-CoA dehydrogenase/oxidase N-terminal" evidence="3">
    <location>
        <begin position="25"/>
        <end position="93"/>
    </location>
</feature>
<keyword evidence="1" id="KW-0560">Oxidoreductase</keyword>
<dbReference type="InterPro" id="IPR009100">
    <property type="entry name" value="AcylCoA_DH/oxidase_NM_dom_sf"/>
</dbReference>
<name>A0ABP6YD60_9PSEU</name>
<dbReference type="InterPro" id="IPR013786">
    <property type="entry name" value="AcylCoA_DH/ox_N"/>
</dbReference>
<keyword evidence="6" id="KW-1185">Reference proteome</keyword>
<protein>
    <submittedName>
        <fullName evidence="5">Flavin-dependent monooxygenase</fullName>
    </submittedName>
</protein>
<dbReference type="InterPro" id="IPR046373">
    <property type="entry name" value="Acyl-CoA_Oxase/DH_mid-dom_sf"/>
</dbReference>
<dbReference type="InterPro" id="IPR050741">
    <property type="entry name" value="Acyl-CoA_dehydrogenase"/>
</dbReference>
<evidence type="ECO:0000256" key="2">
    <source>
        <dbReference type="ARBA" id="ARBA00049661"/>
    </source>
</evidence>
<dbReference type="SUPFAM" id="SSF47203">
    <property type="entry name" value="Acyl-CoA dehydrogenase C-terminal domain-like"/>
    <property type="match status" value="1"/>
</dbReference>
<evidence type="ECO:0000259" key="4">
    <source>
        <dbReference type="Pfam" id="PF08028"/>
    </source>
</evidence>
<sequence length="391" mass="42959">MSAQSTSGVTTNEVIERAEALLPAIAQRAPDTERERRIPRETLDEIEAAGLNRILQPTHWGGLGLDFDAFFEVSWRIASACGSTGWVYSVATVQNWEMGLATEAARKDVFGATPDVWSCSAFNPRGAQVEPVADGWRLTGRWRYSSGCLHADWAMLGAKLPEQASPVLLLVPRNDFRIEDTWHVSGLRGTGSNDIVIDEPVFVPGHRYVPTDSSGFLPSATESRGSYGAPLPVVSPWGVVAPVLGMAHGALEAYERATRTRVSSFTDREIAKTVGPQMRISSASAALDAARALARQDIRELIERGARAEEFSDEDRVRLRRDHAYIVDLSYHATMTLARAAGAASLFETHPIQRFLRDVHAGSMQVVSNWDEQAESYGRVRLGLEPNGQMW</sequence>
<dbReference type="SUPFAM" id="SSF56645">
    <property type="entry name" value="Acyl-CoA dehydrogenase NM domain-like"/>
    <property type="match status" value="1"/>
</dbReference>
<comment type="similarity">
    <text evidence="2">Belongs to the HpaH/HsaA monooxygenase family.</text>
</comment>
<dbReference type="Proteomes" id="UP001500689">
    <property type="component" value="Unassembled WGS sequence"/>
</dbReference>
<evidence type="ECO:0000313" key="6">
    <source>
        <dbReference type="Proteomes" id="UP001500689"/>
    </source>
</evidence>
<dbReference type="Gene3D" id="1.20.140.10">
    <property type="entry name" value="Butyryl-CoA Dehydrogenase, subunit A, domain 3"/>
    <property type="match status" value="1"/>
</dbReference>
<organism evidence="5 6">
    <name type="scientific">Amycolatopsis ultiminotia</name>
    <dbReference type="NCBI Taxonomy" id="543629"/>
    <lineage>
        <taxon>Bacteria</taxon>
        <taxon>Bacillati</taxon>
        <taxon>Actinomycetota</taxon>
        <taxon>Actinomycetes</taxon>
        <taxon>Pseudonocardiales</taxon>
        <taxon>Pseudonocardiaceae</taxon>
        <taxon>Amycolatopsis</taxon>
    </lineage>
</organism>
<reference evidence="6" key="1">
    <citation type="journal article" date="2019" name="Int. J. Syst. Evol. Microbiol.">
        <title>The Global Catalogue of Microorganisms (GCM) 10K type strain sequencing project: providing services to taxonomists for standard genome sequencing and annotation.</title>
        <authorList>
            <consortium name="The Broad Institute Genomics Platform"/>
            <consortium name="The Broad Institute Genome Sequencing Center for Infectious Disease"/>
            <person name="Wu L."/>
            <person name="Ma J."/>
        </authorList>
    </citation>
    <scope>NUCLEOTIDE SEQUENCE [LARGE SCALE GENOMIC DNA]</scope>
    <source>
        <strain evidence="6">JCM 16898</strain>
    </source>
</reference>
<dbReference type="Pfam" id="PF02771">
    <property type="entry name" value="Acyl-CoA_dh_N"/>
    <property type="match status" value="1"/>
</dbReference>
<dbReference type="PIRSF" id="PIRSF016578">
    <property type="entry name" value="HsaA"/>
    <property type="match status" value="1"/>
</dbReference>
<accession>A0ABP6YD60</accession>
<dbReference type="InterPro" id="IPR036250">
    <property type="entry name" value="AcylCo_DH-like_C"/>
</dbReference>
<dbReference type="PANTHER" id="PTHR48083">
    <property type="entry name" value="MEDIUM-CHAIN SPECIFIC ACYL-COA DEHYDROGENASE, MITOCHONDRIAL-RELATED"/>
    <property type="match status" value="1"/>
</dbReference>
<keyword evidence="5" id="KW-0503">Monooxygenase</keyword>
<dbReference type="RefSeq" id="WP_344868379.1">
    <property type="nucleotide sequence ID" value="NZ_BAAAZN010000025.1"/>
</dbReference>